<dbReference type="OrthoDB" id="9801008at2"/>
<dbReference type="Pfam" id="PF14526">
    <property type="entry name" value="Cass2"/>
    <property type="match status" value="1"/>
</dbReference>
<proteinExistence type="predicted"/>
<evidence type="ECO:0000313" key="3">
    <source>
        <dbReference type="Proteomes" id="UP000018439"/>
    </source>
</evidence>
<dbReference type="InterPro" id="IPR010499">
    <property type="entry name" value="AraC_E-bd"/>
</dbReference>
<dbReference type="STRING" id="679937.Bcop_1466"/>
<name>F3ZPS4_9BACE</name>
<dbReference type="Proteomes" id="UP000018439">
    <property type="component" value="Chromosome"/>
</dbReference>
<dbReference type="PANTHER" id="PTHR36444">
    <property type="entry name" value="TRANSCRIPTIONAL REGULATOR PROTEIN YOBU-RELATED"/>
    <property type="match status" value="1"/>
</dbReference>
<dbReference type="InterPro" id="IPR053182">
    <property type="entry name" value="YobU-like_regulator"/>
</dbReference>
<evidence type="ECO:0000259" key="1">
    <source>
        <dbReference type="SMART" id="SM00871"/>
    </source>
</evidence>
<dbReference type="SUPFAM" id="SSF55136">
    <property type="entry name" value="Probable bacterial effector-binding domain"/>
    <property type="match status" value="1"/>
</dbReference>
<dbReference type="PANTHER" id="PTHR36444:SF2">
    <property type="entry name" value="TRANSCRIPTIONAL REGULATOR PROTEIN YOBU-RELATED"/>
    <property type="match status" value="1"/>
</dbReference>
<dbReference type="EMBL" id="CM001167">
    <property type="protein sequence ID" value="EGJ71661.1"/>
    <property type="molecule type" value="Genomic_DNA"/>
</dbReference>
<protein>
    <submittedName>
        <fullName evidence="2">Transcription activator effector binding protein</fullName>
    </submittedName>
</protein>
<feature type="domain" description="AraC effector-binding" evidence="1">
    <location>
        <begin position="1"/>
        <end position="149"/>
    </location>
</feature>
<dbReference type="HOGENOM" id="CLU_106591_1_0_10"/>
<dbReference type="AlphaFoldDB" id="F3ZPS4"/>
<sequence length="149" mass="17241">MKDMFKFIGISVRTSNVNNKAEDDLTKLWTRFFEDDILHKIPHKVNTDVYAIYTDYESDYKGEYTCFIGCRVKVMESIPSGMIGKEFPAQPHKLFVAKGALPKAVETTWQEIWAQDKYLERSYTYDVEVYGPDSQKGDNSKVDIYIGVK</sequence>
<organism evidence="2 3">
    <name type="scientific">Bacteroides coprosuis DSM 18011</name>
    <dbReference type="NCBI Taxonomy" id="679937"/>
    <lineage>
        <taxon>Bacteria</taxon>
        <taxon>Pseudomonadati</taxon>
        <taxon>Bacteroidota</taxon>
        <taxon>Bacteroidia</taxon>
        <taxon>Bacteroidales</taxon>
        <taxon>Bacteroidaceae</taxon>
        <taxon>Bacteroides</taxon>
    </lineage>
</organism>
<keyword evidence="3" id="KW-1185">Reference proteome</keyword>
<dbReference type="Gene3D" id="3.20.80.10">
    <property type="entry name" value="Regulatory factor, effector binding domain"/>
    <property type="match status" value="1"/>
</dbReference>
<reference evidence="2 3" key="1">
    <citation type="journal article" date="2011" name="Stand. Genomic Sci.">
        <title>Non-contiguous finished genome sequence of Bacteroides coprosuis type strain (PC139).</title>
        <authorList>
            <person name="Land M."/>
            <person name="Held B."/>
            <person name="Gronow S."/>
            <person name="Abt B."/>
            <person name="Lucas S."/>
            <person name="Del Rio T.G."/>
            <person name="Nolan M."/>
            <person name="Tice H."/>
            <person name="Cheng J.F."/>
            <person name="Pitluck S."/>
            <person name="Liolios K."/>
            <person name="Pagani I."/>
            <person name="Ivanova N."/>
            <person name="Mavromatis K."/>
            <person name="Mikhailova N."/>
            <person name="Pati A."/>
            <person name="Tapia R."/>
            <person name="Han C."/>
            <person name="Goodwin L."/>
            <person name="Chen A."/>
            <person name="Palaniappan K."/>
            <person name="Hauser L."/>
            <person name="Brambilla E.M."/>
            <person name="Rohde M."/>
            <person name="Goker M."/>
            <person name="Detter J.C."/>
            <person name="Woyke T."/>
            <person name="Bristow J."/>
            <person name="Eisen J.A."/>
            <person name="Markowitz V."/>
            <person name="Hugenholtz P."/>
            <person name="Kyrpides N.C."/>
            <person name="Klenk H.P."/>
            <person name="Lapidus A."/>
        </authorList>
    </citation>
    <scope>NUCLEOTIDE SEQUENCE</scope>
    <source>
        <strain evidence="2 3">DSM 18011</strain>
    </source>
</reference>
<dbReference type="InterPro" id="IPR029441">
    <property type="entry name" value="Cass2"/>
</dbReference>
<accession>F3ZPS4</accession>
<dbReference type="InterPro" id="IPR011256">
    <property type="entry name" value="Reg_factor_effector_dom_sf"/>
</dbReference>
<dbReference type="SMART" id="SM00871">
    <property type="entry name" value="AraC_E_bind"/>
    <property type="match status" value="1"/>
</dbReference>
<evidence type="ECO:0000313" key="2">
    <source>
        <dbReference type="EMBL" id="EGJ71661.1"/>
    </source>
</evidence>
<dbReference type="eggNOG" id="COG3708">
    <property type="taxonomic scope" value="Bacteria"/>
</dbReference>
<gene>
    <name evidence="2" type="ORF">Bcop_1466</name>
</gene>